<gene>
    <name evidence="1" type="ORF">ACFFJ6_22305</name>
</gene>
<name>A0ABV6EYC0_9BRAD</name>
<reference evidence="1 2" key="1">
    <citation type="submission" date="2024-09" db="EMBL/GenBank/DDBJ databases">
        <authorList>
            <person name="Sun Q."/>
            <person name="Mori K."/>
        </authorList>
    </citation>
    <scope>NUCLEOTIDE SEQUENCE [LARGE SCALE GENOMIC DNA]</scope>
    <source>
        <strain evidence="1 2">KCTC 23279</strain>
    </source>
</reference>
<evidence type="ECO:0000313" key="1">
    <source>
        <dbReference type="EMBL" id="MFC0243234.1"/>
    </source>
</evidence>
<evidence type="ECO:0000313" key="2">
    <source>
        <dbReference type="Proteomes" id="UP001589775"/>
    </source>
</evidence>
<keyword evidence="2" id="KW-1185">Reference proteome</keyword>
<dbReference type="Proteomes" id="UP001589775">
    <property type="component" value="Unassembled WGS sequence"/>
</dbReference>
<sequence length="233" mass="24761">MDDEPGKPLPEPEGQRFRGFRTEFGRAVASGGTTGLSSALGRYARDATLGAAVGPRRFGAAYTSGATLGQTLANIGAGGTGQGPSGVDFSSLVGQPVNVAAQEIARALAPENIDADHITVAIQEAITEVLPEAGVFDPSMLTPDALVQIMVEFFSRILFIEITSAAGDAWNHAPDAAHATQTEADLLELIRVVVDKHFGPRIAEGLAGATREEFRTLERAAMDEVWREWERYP</sequence>
<proteinExistence type="predicted"/>
<comment type="caution">
    <text evidence="1">The sequence shown here is derived from an EMBL/GenBank/DDBJ whole genome shotgun (WGS) entry which is preliminary data.</text>
</comment>
<dbReference type="RefSeq" id="WP_378391937.1">
    <property type="nucleotide sequence ID" value="NZ_JBHLWM010000008.1"/>
</dbReference>
<organism evidence="1 2">
    <name type="scientific">Rhodopseudomonas telluris</name>
    <dbReference type="NCBI Taxonomy" id="644215"/>
    <lineage>
        <taxon>Bacteria</taxon>
        <taxon>Pseudomonadati</taxon>
        <taxon>Pseudomonadota</taxon>
        <taxon>Alphaproteobacteria</taxon>
        <taxon>Hyphomicrobiales</taxon>
        <taxon>Nitrobacteraceae</taxon>
        <taxon>Rhodopseudomonas</taxon>
    </lineage>
</organism>
<dbReference type="EMBL" id="JBHLWM010000008">
    <property type="protein sequence ID" value="MFC0243234.1"/>
    <property type="molecule type" value="Genomic_DNA"/>
</dbReference>
<protein>
    <submittedName>
        <fullName evidence="1">Uncharacterized protein</fullName>
    </submittedName>
</protein>
<accession>A0ABV6EYC0</accession>